<dbReference type="EMBL" id="JSUQ01000001">
    <property type="protein sequence ID" value="KHQ55199.1"/>
    <property type="molecule type" value="Genomic_DNA"/>
</dbReference>
<gene>
    <name evidence="2" type="ORF">OA50_00235</name>
</gene>
<dbReference type="Pfam" id="PF06114">
    <property type="entry name" value="Peptidase_M78"/>
    <property type="match status" value="1"/>
</dbReference>
<evidence type="ECO:0000259" key="1">
    <source>
        <dbReference type="Pfam" id="PF06114"/>
    </source>
</evidence>
<evidence type="ECO:0000313" key="2">
    <source>
        <dbReference type="EMBL" id="KHQ55199.1"/>
    </source>
</evidence>
<dbReference type="InterPro" id="IPR010359">
    <property type="entry name" value="IrrE_HExxH"/>
</dbReference>
<comment type="caution">
    <text evidence="2">The sequence shown here is derived from an EMBL/GenBank/DDBJ whole genome shotgun (WGS) entry which is preliminary data.</text>
</comment>
<sequence length="198" mass="22350">MPSRYPSYAYVEPMATGVTDAEIEDLINDMMSQTPGLTLRDGGPLDPLCRALNVDLEYSGPPHEILLDVPLDRKACIWLPKKSKPRQDRFIAAMGVGYWLMHVPTTREAHPRCGIQALHRPANRAAQKEAMRFARMLLMPREEFCSLWYEGRANLVADTLNVPTQVVYERAAMLDIPMEGPGGHKYEWTPRTDTPTSP</sequence>
<organism evidence="2 3">
    <name type="scientific">Mameliella alba</name>
    <dbReference type="NCBI Taxonomy" id="561184"/>
    <lineage>
        <taxon>Bacteria</taxon>
        <taxon>Pseudomonadati</taxon>
        <taxon>Pseudomonadota</taxon>
        <taxon>Alphaproteobacteria</taxon>
        <taxon>Rhodobacterales</taxon>
        <taxon>Roseobacteraceae</taxon>
        <taxon>Mameliella</taxon>
    </lineage>
</organism>
<name>A0A0B3SXQ4_9RHOB</name>
<dbReference type="AlphaFoldDB" id="A0A0B3SXQ4"/>
<dbReference type="RefSeq" id="WP_043136306.1">
    <property type="nucleotide sequence ID" value="NZ_JSUQ01000001.1"/>
</dbReference>
<keyword evidence="3" id="KW-1185">Reference proteome</keyword>
<feature type="domain" description="IrrE N-terminal-like" evidence="1">
    <location>
        <begin position="69"/>
        <end position="170"/>
    </location>
</feature>
<evidence type="ECO:0000313" key="3">
    <source>
        <dbReference type="Proteomes" id="UP000030960"/>
    </source>
</evidence>
<accession>A0A0B3SXQ4</accession>
<dbReference type="Proteomes" id="UP000030960">
    <property type="component" value="Unassembled WGS sequence"/>
</dbReference>
<reference evidence="2 3" key="1">
    <citation type="submission" date="2014-10" db="EMBL/GenBank/DDBJ databases">
        <title>Genome sequence of Ponticoccus sp. strain UMTAT08 isolated from clonal culture of toxic dinoflagellate Alexandrium tamiyavanichii.</title>
        <authorList>
            <person name="Gan H.Y."/>
            <person name="Muhd D.-D."/>
            <person name="Mohd Noor M.E."/>
            <person name="Yeong Y.S."/>
            <person name="Usup G."/>
        </authorList>
    </citation>
    <scope>NUCLEOTIDE SEQUENCE [LARGE SCALE GENOMIC DNA]</scope>
    <source>
        <strain evidence="2 3">UMTAT08</strain>
    </source>
</reference>
<dbReference type="OrthoDB" id="7851997at2"/>
<dbReference type="STRING" id="561184.SAMN05216376_103239"/>
<proteinExistence type="predicted"/>
<protein>
    <recommendedName>
        <fullName evidence="1">IrrE N-terminal-like domain-containing protein</fullName>
    </recommendedName>
</protein>